<dbReference type="EMBL" id="CAXAMN010013337">
    <property type="protein sequence ID" value="CAK9040606.1"/>
    <property type="molecule type" value="Genomic_DNA"/>
</dbReference>
<organism evidence="1 2">
    <name type="scientific">Durusdinium trenchii</name>
    <dbReference type="NCBI Taxonomy" id="1381693"/>
    <lineage>
        <taxon>Eukaryota</taxon>
        <taxon>Sar</taxon>
        <taxon>Alveolata</taxon>
        <taxon>Dinophyceae</taxon>
        <taxon>Suessiales</taxon>
        <taxon>Symbiodiniaceae</taxon>
        <taxon>Durusdinium</taxon>
    </lineage>
</organism>
<accession>A0ABP0LN04</accession>
<protein>
    <submittedName>
        <fullName evidence="1">Uncharacterized protein</fullName>
    </submittedName>
</protein>
<evidence type="ECO:0000313" key="2">
    <source>
        <dbReference type="Proteomes" id="UP001642484"/>
    </source>
</evidence>
<dbReference type="Proteomes" id="UP001642484">
    <property type="component" value="Unassembled WGS sequence"/>
</dbReference>
<evidence type="ECO:0000313" key="1">
    <source>
        <dbReference type="EMBL" id="CAK9040606.1"/>
    </source>
</evidence>
<sequence>MGCKACKCAKAVTERDVELDPLLDKAEPEGTAEATEAPAEDLWHFPPVAEDSLAVQLSGGCLDVFVLFVALLGGRYITVIALQEVNVNEFARVLVSLQRLNWVALMGSLCLLFLFVLFLGAVRPMRGGKGYDFNMHRQEPLAQALHISLTKIRKLFIPVFGAGYTCFRLIADIMALKDLYENCDFGAFGVKCSMILLGACCGAVWAYRSTPDALMYMPPLGIRSKQVSWLPVCTAFLAFSQLLPACLLPLCLILFMTSCTAPELERALEVLHLCKVLDACLQASLLTETVPSFFLNIFLLAGSGLSSTSWHVLALSTLMAGCSLTRTFALIDGRGEVSYFVNGLPTVVGTAPLASGLFVFILLYRASTLLANSFLPLALQTTMDWTGLPVALMLLGLDLLLQLLQVWCVTKNWKKLPFAIWALLTPPEPLLHSSRPLFTCKLQIWVTLKAVLYAAFFGLLLAIEKFYDFQPNYSDPIVRVLFVAICAQWPLFLSLRQASYPRSNFNCKLPEDFTTEEVPIHLLKIWWDAHPHRDLSSSSVGDVGAEIVAQMLVSDKVVTALKLTDDKIGPTGAWALCSALSKNDTLTSLFLDGNPIGAARFARLQLLSTSKLEVLSLSRIRLGNSLEPLAELLQRTQTLKKLYLNETDMGPLGVGVLSDGLRENRSLEVLTLNKNDMGGGMSKLIGALRSCWLSTIYLAENDLTDAQLKELLGALPQMDTLKKLNLARNHFSLQLFVEVMEQQPEVVIRIRSLSELRVSAAYEADEKMVLRMKEAGVKVEVE</sequence>
<name>A0ABP0LN04_9DINO</name>
<dbReference type="Gene3D" id="3.80.10.10">
    <property type="entry name" value="Ribonuclease Inhibitor"/>
    <property type="match status" value="2"/>
</dbReference>
<dbReference type="SUPFAM" id="SSF52047">
    <property type="entry name" value="RNI-like"/>
    <property type="match status" value="1"/>
</dbReference>
<gene>
    <name evidence="1" type="ORF">CCMP2556_LOCUS21862</name>
</gene>
<dbReference type="SMART" id="SM00368">
    <property type="entry name" value="LRR_RI"/>
    <property type="match status" value="4"/>
</dbReference>
<keyword evidence="2" id="KW-1185">Reference proteome</keyword>
<reference evidence="1 2" key="1">
    <citation type="submission" date="2024-02" db="EMBL/GenBank/DDBJ databases">
        <authorList>
            <person name="Chen Y."/>
            <person name="Shah S."/>
            <person name="Dougan E. K."/>
            <person name="Thang M."/>
            <person name="Chan C."/>
        </authorList>
    </citation>
    <scope>NUCLEOTIDE SEQUENCE [LARGE SCALE GENOMIC DNA]</scope>
</reference>
<dbReference type="PANTHER" id="PTHR24107:SF2">
    <property type="entry name" value="NLR FAMILY CARD DOMAIN CONTAINING 3"/>
    <property type="match status" value="1"/>
</dbReference>
<comment type="caution">
    <text evidence="1">The sequence shown here is derived from an EMBL/GenBank/DDBJ whole genome shotgun (WGS) entry which is preliminary data.</text>
</comment>
<dbReference type="PANTHER" id="PTHR24107">
    <property type="entry name" value="YNEIN REGULATORY COMPLEX SUBUNIT 5"/>
    <property type="match status" value="1"/>
</dbReference>
<dbReference type="InterPro" id="IPR052410">
    <property type="entry name" value="DRC5"/>
</dbReference>
<proteinExistence type="predicted"/>
<dbReference type="InterPro" id="IPR032675">
    <property type="entry name" value="LRR_dom_sf"/>
</dbReference>